<accession>A0A5C6M4V3</accession>
<evidence type="ECO:0000313" key="1">
    <source>
        <dbReference type="EMBL" id="TWW09317.1"/>
    </source>
</evidence>
<organism evidence="1 2">
    <name type="scientific">Planctomyces bekefii</name>
    <dbReference type="NCBI Taxonomy" id="1653850"/>
    <lineage>
        <taxon>Bacteria</taxon>
        <taxon>Pseudomonadati</taxon>
        <taxon>Planctomycetota</taxon>
        <taxon>Planctomycetia</taxon>
        <taxon>Planctomycetales</taxon>
        <taxon>Planctomycetaceae</taxon>
        <taxon>Planctomyces</taxon>
    </lineage>
</organism>
<reference evidence="1 2" key="1">
    <citation type="submission" date="2019-08" db="EMBL/GenBank/DDBJ databases">
        <title>100 year-old enigma solved: identification of Planctomyces bekefii, the type genus and species of the phylum Planctomycetes.</title>
        <authorList>
            <person name="Svetlana D.N."/>
            <person name="Overmann J."/>
        </authorList>
    </citation>
    <scope>NUCLEOTIDE SEQUENCE [LARGE SCALE GENOMIC DNA]</scope>
    <source>
        <strain evidence="1">Phe10_nw2017</strain>
    </source>
</reference>
<dbReference type="EMBL" id="SRHE01000312">
    <property type="protein sequence ID" value="TWW09317.1"/>
    <property type="molecule type" value="Genomic_DNA"/>
</dbReference>
<sequence>MAISLKANDPDVKISLIHSEPIPEGIENEGLFDQFIQAPVESYHTFGVTQYFKLKTWLYTLTPYDESLYLDVDMVWIKGRKPSDLMESLSDVEFSMANYGHTTIDKGADSFWADVNEVKKAWNLTDEKWYSYSSEIMWFKKSKDVKKYFDKAKSIYENPKVKTLEFGGSQMADELAFMIASSITGMFPHQDKWQPIFWHHKQPGKKNLAPYQLAQDFWAYSMGGNGHPTNIISNYNSLVNHYCNILGFSNSYLWKDKKTYLNTRVKI</sequence>
<evidence type="ECO:0008006" key="3">
    <source>
        <dbReference type="Google" id="ProtNLM"/>
    </source>
</evidence>
<reference evidence="1 2" key="2">
    <citation type="submission" date="2019-08" db="EMBL/GenBank/DDBJ databases">
        <authorList>
            <person name="Henke P."/>
        </authorList>
    </citation>
    <scope>NUCLEOTIDE SEQUENCE [LARGE SCALE GENOMIC DNA]</scope>
    <source>
        <strain evidence="1">Phe10_nw2017</strain>
    </source>
</reference>
<dbReference type="InterPro" id="IPR029044">
    <property type="entry name" value="Nucleotide-diphossugar_trans"/>
</dbReference>
<protein>
    <recommendedName>
        <fullName evidence="3">Glycosyl transferase</fullName>
    </recommendedName>
</protein>
<keyword evidence="2" id="KW-1185">Reference proteome</keyword>
<gene>
    <name evidence="1" type="ORF">E3A20_15550</name>
</gene>
<name>A0A5C6M4V3_9PLAN</name>
<dbReference type="SUPFAM" id="SSF53448">
    <property type="entry name" value="Nucleotide-diphospho-sugar transferases"/>
    <property type="match status" value="1"/>
</dbReference>
<dbReference type="AlphaFoldDB" id="A0A5C6M4V3"/>
<proteinExistence type="predicted"/>
<comment type="caution">
    <text evidence="1">The sequence shown here is derived from an EMBL/GenBank/DDBJ whole genome shotgun (WGS) entry which is preliminary data.</text>
</comment>
<evidence type="ECO:0000313" key="2">
    <source>
        <dbReference type="Proteomes" id="UP000321083"/>
    </source>
</evidence>
<dbReference type="Proteomes" id="UP000321083">
    <property type="component" value="Unassembled WGS sequence"/>
</dbReference>